<evidence type="ECO:0000259" key="2">
    <source>
        <dbReference type="Pfam" id="PF01210"/>
    </source>
</evidence>
<dbReference type="GO" id="GO:0016616">
    <property type="term" value="F:oxidoreductase activity, acting on the CH-OH group of donors, NAD or NADP as acceptor"/>
    <property type="evidence" value="ECO:0007669"/>
    <property type="project" value="InterPro"/>
</dbReference>
<dbReference type="InterPro" id="IPR013328">
    <property type="entry name" value="6PGD_dom2"/>
</dbReference>
<dbReference type="InterPro" id="IPR011128">
    <property type="entry name" value="G3P_DH_NAD-dep_N"/>
</dbReference>
<dbReference type="InterPro" id="IPR008927">
    <property type="entry name" value="6-PGluconate_DH-like_C_sf"/>
</dbReference>
<dbReference type="GO" id="GO:0046168">
    <property type="term" value="P:glycerol-3-phosphate catabolic process"/>
    <property type="evidence" value="ECO:0007669"/>
    <property type="project" value="InterPro"/>
</dbReference>
<dbReference type="Gene3D" id="3.40.50.720">
    <property type="entry name" value="NAD(P)-binding Rossmann-like Domain"/>
    <property type="match status" value="1"/>
</dbReference>
<dbReference type="Pfam" id="PF01210">
    <property type="entry name" value="NAD_Gly3P_dh_N"/>
    <property type="match status" value="1"/>
</dbReference>
<dbReference type="Gene3D" id="1.10.1040.10">
    <property type="entry name" value="N-(1-d-carboxylethyl)-l-norvaline Dehydrogenase, domain 2"/>
    <property type="match status" value="1"/>
</dbReference>
<dbReference type="InterPro" id="IPR051729">
    <property type="entry name" value="Opine/Lysopine_DH"/>
</dbReference>
<organism evidence="4">
    <name type="scientific">Leptocylindrus danicus</name>
    <dbReference type="NCBI Taxonomy" id="163516"/>
    <lineage>
        <taxon>Eukaryota</taxon>
        <taxon>Sar</taxon>
        <taxon>Stramenopiles</taxon>
        <taxon>Ochrophyta</taxon>
        <taxon>Bacillariophyta</taxon>
        <taxon>Coscinodiscophyceae</taxon>
        <taxon>Chaetocerotophycidae</taxon>
        <taxon>Leptocylindrales</taxon>
        <taxon>Leptocylindraceae</taxon>
        <taxon>Leptocylindrus</taxon>
    </lineage>
</organism>
<dbReference type="EMBL" id="HBGY01032205">
    <property type="protein sequence ID" value="CAD9611490.1"/>
    <property type="molecule type" value="Transcribed_RNA"/>
</dbReference>
<evidence type="ECO:0000313" key="4">
    <source>
        <dbReference type="EMBL" id="CAD9611490.1"/>
    </source>
</evidence>
<accession>A0A7S2PQS6</accession>
<gene>
    <name evidence="4" type="ORF">LDAN0321_LOCUS20117</name>
</gene>
<evidence type="ECO:0008006" key="5">
    <source>
        <dbReference type="Google" id="ProtNLM"/>
    </source>
</evidence>
<reference evidence="4" key="1">
    <citation type="submission" date="2021-01" db="EMBL/GenBank/DDBJ databases">
        <authorList>
            <person name="Corre E."/>
            <person name="Pelletier E."/>
            <person name="Niang G."/>
            <person name="Scheremetjew M."/>
            <person name="Finn R."/>
            <person name="Kale V."/>
            <person name="Holt S."/>
            <person name="Cochrane G."/>
            <person name="Meng A."/>
            <person name="Brown T."/>
            <person name="Cohen L."/>
        </authorList>
    </citation>
    <scope>NUCLEOTIDE SEQUENCE</scope>
    <source>
        <strain evidence="4">B650</strain>
    </source>
</reference>
<evidence type="ECO:0000259" key="3">
    <source>
        <dbReference type="Pfam" id="PF02317"/>
    </source>
</evidence>
<dbReference type="SUPFAM" id="SSF48179">
    <property type="entry name" value="6-phosphogluconate dehydrogenase C-terminal domain-like"/>
    <property type="match status" value="1"/>
</dbReference>
<keyword evidence="1" id="KW-0560">Oxidoreductase</keyword>
<name>A0A7S2PQS6_9STRA</name>
<dbReference type="SUPFAM" id="SSF51735">
    <property type="entry name" value="NAD(P)-binding Rossmann-fold domains"/>
    <property type="match status" value="1"/>
</dbReference>
<protein>
    <recommendedName>
        <fullName evidence="5">Opine dehydrogenase domain-containing protein</fullName>
    </recommendedName>
</protein>
<feature type="domain" description="Glycerol-3-phosphate dehydrogenase NAD-dependent N-terminal" evidence="2">
    <location>
        <begin position="16"/>
        <end position="116"/>
    </location>
</feature>
<dbReference type="InterPro" id="IPR036291">
    <property type="entry name" value="NAD(P)-bd_dom_sf"/>
</dbReference>
<dbReference type="PANTHER" id="PTHR38015">
    <property type="entry name" value="BLR6086 PROTEIN"/>
    <property type="match status" value="1"/>
</dbReference>
<dbReference type="InterPro" id="IPR003421">
    <property type="entry name" value="Opine_DH"/>
</dbReference>
<dbReference type="Pfam" id="PF02317">
    <property type="entry name" value="Octopine_DH"/>
    <property type="match status" value="1"/>
</dbReference>
<dbReference type="GO" id="GO:0051287">
    <property type="term" value="F:NAD binding"/>
    <property type="evidence" value="ECO:0007669"/>
    <property type="project" value="InterPro"/>
</dbReference>
<feature type="domain" description="Opine dehydrogenase" evidence="3">
    <location>
        <begin position="206"/>
        <end position="361"/>
    </location>
</feature>
<evidence type="ECO:0000256" key="1">
    <source>
        <dbReference type="ARBA" id="ARBA00023002"/>
    </source>
</evidence>
<proteinExistence type="predicted"/>
<sequence>MFQPDKSPLTRSPLTVTIVGGGSSAHVLIPLLSTRGHKVQLMTRKPSMWSKKVRLEHHSMKEEVLENFEGALSNISDLPEEVISNADVIVLCMPVHQYRDALHRLAPYISERKHEVFLGTVYGQGGFNWMVHEIEQKYDLHVVTFACGLIPWICRTIEYGHKGVIYGCKHVNVVAVTPAEKFARLNESFLMDICYRFFGKGKFEQACSFLSLTLSVDNQIIHPARCFGLWRRYRGRWKNCDEVPLFYKDFDEVSAQTLAHLDMDFTNIRSAIRRRFSDRPFTFMLDYMSLERRTQGTNYDDRLGVIKTPTICIDGVHFLDTDSRFFKDDIPYGLLIAKWMAERLDLKTPFIDAVIDWAQTIRGEVFIRDGKIAIDECLKGKNRTGIPPSYGIYDIDALLD</sequence>
<dbReference type="AlphaFoldDB" id="A0A7S2PQS6"/>
<dbReference type="PANTHER" id="PTHR38015:SF1">
    <property type="entry name" value="OPINE DEHYDROGENASE DOMAIN-CONTAINING PROTEIN"/>
    <property type="match status" value="1"/>
</dbReference>